<accession>A0AAD7FDQ7</accession>
<dbReference type="Proteomes" id="UP001221142">
    <property type="component" value="Unassembled WGS sequence"/>
</dbReference>
<evidence type="ECO:0000313" key="4">
    <source>
        <dbReference type="EMBL" id="KAJ7630362.1"/>
    </source>
</evidence>
<dbReference type="AlphaFoldDB" id="A0AAD7FDQ7"/>
<keyword evidence="1" id="KW-1133">Transmembrane helix</keyword>
<evidence type="ECO:0000313" key="5">
    <source>
        <dbReference type="Proteomes" id="UP001221142"/>
    </source>
</evidence>
<dbReference type="EMBL" id="JARKIF010000009">
    <property type="protein sequence ID" value="KAJ7630362.1"/>
    <property type="molecule type" value="Genomic_DNA"/>
</dbReference>
<keyword evidence="1" id="KW-0472">Membrane</keyword>
<evidence type="ECO:0000256" key="2">
    <source>
        <dbReference type="SAM" id="SignalP"/>
    </source>
</evidence>
<dbReference type="EMBL" id="JARKIF010000020">
    <property type="protein sequence ID" value="KAJ7617955.1"/>
    <property type="molecule type" value="Genomic_DNA"/>
</dbReference>
<feature type="signal peptide" evidence="2">
    <location>
        <begin position="1"/>
        <end position="21"/>
    </location>
</feature>
<keyword evidence="1" id="KW-0812">Transmembrane</keyword>
<organism evidence="3 5">
    <name type="scientific">Roridomyces roridus</name>
    <dbReference type="NCBI Taxonomy" id="1738132"/>
    <lineage>
        <taxon>Eukaryota</taxon>
        <taxon>Fungi</taxon>
        <taxon>Dikarya</taxon>
        <taxon>Basidiomycota</taxon>
        <taxon>Agaricomycotina</taxon>
        <taxon>Agaricomycetes</taxon>
        <taxon>Agaricomycetidae</taxon>
        <taxon>Agaricales</taxon>
        <taxon>Marasmiineae</taxon>
        <taxon>Mycenaceae</taxon>
        <taxon>Roridomyces</taxon>
    </lineage>
</organism>
<name>A0AAD7FDQ7_9AGAR</name>
<comment type="caution">
    <text evidence="3">The sequence shown here is derived from an EMBL/GenBank/DDBJ whole genome shotgun (WGS) entry which is preliminary data.</text>
</comment>
<keyword evidence="2" id="KW-0732">Signal</keyword>
<sequence length="80" mass="8218">MTSQTPLLFLLLLTGLPFGLASDASDGASDQLTNVIQSGIPTGDKVAIGVGVVFLFGLLGAFTHCVKKRQKAKDAEKAGA</sequence>
<gene>
    <name evidence="4" type="ORF">FB45DRAFT_1058380</name>
    <name evidence="3" type="ORF">FB45DRAFT_933006</name>
</gene>
<feature type="transmembrane region" description="Helical" evidence="1">
    <location>
        <begin position="45"/>
        <end position="66"/>
    </location>
</feature>
<evidence type="ECO:0000256" key="1">
    <source>
        <dbReference type="SAM" id="Phobius"/>
    </source>
</evidence>
<proteinExistence type="predicted"/>
<evidence type="ECO:0000313" key="3">
    <source>
        <dbReference type="EMBL" id="KAJ7617955.1"/>
    </source>
</evidence>
<reference evidence="3" key="1">
    <citation type="submission" date="2023-03" db="EMBL/GenBank/DDBJ databases">
        <title>Massive genome expansion in bonnet fungi (Mycena s.s.) driven by repeated elements and novel gene families across ecological guilds.</title>
        <authorList>
            <consortium name="Lawrence Berkeley National Laboratory"/>
            <person name="Harder C.B."/>
            <person name="Miyauchi S."/>
            <person name="Viragh M."/>
            <person name="Kuo A."/>
            <person name="Thoen E."/>
            <person name="Andreopoulos B."/>
            <person name="Lu D."/>
            <person name="Skrede I."/>
            <person name="Drula E."/>
            <person name="Henrissat B."/>
            <person name="Morin E."/>
            <person name="Kohler A."/>
            <person name="Barry K."/>
            <person name="LaButti K."/>
            <person name="Morin E."/>
            <person name="Salamov A."/>
            <person name="Lipzen A."/>
            <person name="Mereny Z."/>
            <person name="Hegedus B."/>
            <person name="Baldrian P."/>
            <person name="Stursova M."/>
            <person name="Weitz H."/>
            <person name="Taylor A."/>
            <person name="Grigoriev I.V."/>
            <person name="Nagy L.G."/>
            <person name="Martin F."/>
            <person name="Kauserud H."/>
        </authorList>
    </citation>
    <scope>NUCLEOTIDE SEQUENCE</scope>
    <source>
        <strain evidence="3">9284</strain>
    </source>
</reference>
<protein>
    <submittedName>
        <fullName evidence="3">Uncharacterized protein</fullName>
    </submittedName>
</protein>
<keyword evidence="5" id="KW-1185">Reference proteome</keyword>
<feature type="chain" id="PRO_5042441876" evidence="2">
    <location>
        <begin position="22"/>
        <end position="80"/>
    </location>
</feature>